<gene>
    <name evidence="1" type="ORF">SCHCODRAFT_237737</name>
</gene>
<evidence type="ECO:0000313" key="2">
    <source>
        <dbReference type="Proteomes" id="UP000007431"/>
    </source>
</evidence>
<evidence type="ECO:0000313" key="1">
    <source>
        <dbReference type="EMBL" id="EFI92859.1"/>
    </source>
</evidence>
<accession>D8QH14</accession>
<reference evidence="1 2" key="1">
    <citation type="journal article" date="2010" name="Nat. Biotechnol.">
        <title>Genome sequence of the model mushroom Schizophyllum commune.</title>
        <authorList>
            <person name="Ohm R.A."/>
            <person name="de Jong J.F."/>
            <person name="Lugones L.G."/>
            <person name="Aerts A."/>
            <person name="Kothe E."/>
            <person name="Stajich J.E."/>
            <person name="de Vries R.P."/>
            <person name="Record E."/>
            <person name="Levasseur A."/>
            <person name="Baker S.E."/>
            <person name="Bartholomew K.A."/>
            <person name="Coutinho P.M."/>
            <person name="Erdmann S."/>
            <person name="Fowler T.J."/>
            <person name="Gathman A.C."/>
            <person name="Lombard V."/>
            <person name="Henrissat B."/>
            <person name="Knabe N."/>
            <person name="Kuees U."/>
            <person name="Lilly W.W."/>
            <person name="Lindquist E."/>
            <person name="Lucas S."/>
            <person name="Magnuson J.K."/>
            <person name="Piumi F."/>
            <person name="Raudaskoski M."/>
            <person name="Salamov A."/>
            <person name="Schmutz J."/>
            <person name="Schwarze F.W.M.R."/>
            <person name="vanKuyk P.A."/>
            <person name="Horton J.S."/>
            <person name="Grigoriev I.V."/>
            <person name="Woesten H.A.B."/>
        </authorList>
    </citation>
    <scope>NUCLEOTIDE SEQUENCE [LARGE SCALE GENOMIC DNA]</scope>
    <source>
        <strain evidence="2">H4-8 / FGSC 9210</strain>
    </source>
</reference>
<organism evidence="2">
    <name type="scientific">Schizophyllum commune (strain H4-8 / FGSC 9210)</name>
    <name type="common">Split gill fungus</name>
    <dbReference type="NCBI Taxonomy" id="578458"/>
    <lineage>
        <taxon>Eukaryota</taxon>
        <taxon>Fungi</taxon>
        <taxon>Dikarya</taxon>
        <taxon>Basidiomycota</taxon>
        <taxon>Agaricomycotina</taxon>
        <taxon>Agaricomycetes</taxon>
        <taxon>Agaricomycetidae</taxon>
        <taxon>Agaricales</taxon>
        <taxon>Schizophyllaceae</taxon>
        <taxon>Schizophyllum</taxon>
    </lineage>
</organism>
<dbReference type="EMBL" id="GL377312">
    <property type="protein sequence ID" value="EFI92859.1"/>
    <property type="molecule type" value="Genomic_DNA"/>
</dbReference>
<dbReference type="OrthoDB" id="2888314at2759"/>
<dbReference type="GeneID" id="9597913"/>
<dbReference type="InParanoid" id="D8QH14"/>
<dbReference type="HOGENOM" id="CLU_1349585_0_0_1"/>
<name>D8QH14_SCHCM</name>
<protein>
    <submittedName>
        <fullName evidence="1">Uncharacterized protein</fullName>
    </submittedName>
</protein>
<sequence length="203" mass="22195">MSTSVMASASVAAPYKAGASSRPALLQRNSYQSDMSRKSSKARVMEVFEAGQEVRVRYRYGGLDTEYWARAKVVRPRDGALYEIELSGSLQTQRWTVSARDLRSVLPAQVLDPSPTPIVVERPVNINDVVFAEVSNGAYSVFVPARVVAKNEGGGLRVVFLDGMLKGKTQTTSRTEVYSKERASALKKAGKNVLGSGTKNYRL</sequence>
<dbReference type="AlphaFoldDB" id="D8QH14"/>
<dbReference type="Proteomes" id="UP000007431">
    <property type="component" value="Unassembled WGS sequence"/>
</dbReference>
<keyword evidence="2" id="KW-1185">Reference proteome</keyword>
<proteinExistence type="predicted"/>
<dbReference type="VEuPathDB" id="FungiDB:SCHCODRAFT_02086159"/>
<dbReference type="RefSeq" id="XP_003027762.1">
    <property type="nucleotide sequence ID" value="XM_003027716.1"/>
</dbReference>
<dbReference type="KEGG" id="scm:SCHCO_02086159"/>